<dbReference type="NCBIfam" id="TIGR00312">
    <property type="entry name" value="cbiD"/>
    <property type="match status" value="1"/>
</dbReference>
<dbReference type="GO" id="GO:0043780">
    <property type="term" value="F:cobalt-precorrin-5B C1-methyltransferase activity"/>
    <property type="evidence" value="ECO:0007669"/>
    <property type="project" value="RHEA"/>
</dbReference>
<evidence type="ECO:0000313" key="7">
    <source>
        <dbReference type="Proteomes" id="UP000002315"/>
    </source>
</evidence>
<dbReference type="PANTHER" id="PTHR35863:SF1">
    <property type="entry name" value="COBALT-PRECORRIN-5B C(1)-METHYLTRANSFERASE"/>
    <property type="match status" value="1"/>
</dbReference>
<evidence type="ECO:0000256" key="5">
    <source>
        <dbReference type="HAMAP-Rule" id="MF_00787"/>
    </source>
</evidence>
<keyword evidence="3 5" id="KW-0808">Transferase</keyword>
<comment type="pathway">
    <text evidence="5">Cofactor biosynthesis; adenosylcobalamin biosynthesis; cob(II)yrinate a,c-diamide from sirohydrochlorin (anaerobic route): step 6/10.</text>
</comment>
<dbReference type="InterPro" id="IPR036074">
    <property type="entry name" value="CbiD_sf"/>
</dbReference>
<evidence type="ECO:0000313" key="6">
    <source>
        <dbReference type="EMBL" id="ADP77481.1"/>
    </source>
</evidence>
<gene>
    <name evidence="5" type="primary">cbiD</name>
    <name evidence="6" type="ordered locus">Mfer_0682</name>
</gene>
<dbReference type="PIRSF" id="PIRSF026782">
    <property type="entry name" value="CbiD"/>
    <property type="match status" value="1"/>
</dbReference>
<name>E3GYU9_METFV</name>
<dbReference type="Gene3D" id="3.30.2110.10">
    <property type="entry name" value="CbiD-like"/>
    <property type="match status" value="1"/>
</dbReference>
<comment type="function">
    <text evidence="5">Catalyzes the methylation of C-1 in cobalt-precorrin-5B to form cobalt-precorrin-6A.</text>
</comment>
<dbReference type="STRING" id="523846.Mfer_0682"/>
<dbReference type="UniPathway" id="UPA00148">
    <property type="reaction ID" value="UER00227"/>
</dbReference>
<evidence type="ECO:0000256" key="2">
    <source>
        <dbReference type="ARBA" id="ARBA00022603"/>
    </source>
</evidence>
<keyword evidence="7" id="KW-1185">Reference proteome</keyword>
<evidence type="ECO:0000256" key="3">
    <source>
        <dbReference type="ARBA" id="ARBA00022679"/>
    </source>
</evidence>
<dbReference type="AlphaFoldDB" id="E3GYU9"/>
<dbReference type="HAMAP" id="MF_00787">
    <property type="entry name" value="CbiD"/>
    <property type="match status" value="1"/>
</dbReference>
<keyword evidence="1 5" id="KW-0169">Cobalamin biosynthesis</keyword>
<accession>E3GYU9</accession>
<sequence>MNKSKIGITTGSAATAAATACILFLKKSKKPKIVNIDAPVGKLKIEIKSIKKISKNEAEALVVKKKYPDPDVTIGLEIGARVKLINENKIIIKGGKGVGIVTKPGLPVPVGEHAINPVPRKMIKKNLKKFLEQNEGAIVTIFVPKGKEVAQKTMNPKLGIKNGISILGTKGIARPMSSKAYKKSLSYQIDVAIAQGFEELYFVPGNIGEKIALNKFKVEKDRIVQTSNFIGYMLNEASKKGVKNIVLLGHAGKLVKIAGGIFNTHSKVADARREIIAAYAALAGASKVLVKKIFKSKTTEEMIKYLEKAGIREKVFNYIAKSIKKRCEDRYPLKVKVIITDMKGRVLNSVKGV</sequence>
<dbReference type="Pfam" id="PF01888">
    <property type="entry name" value="CbiD"/>
    <property type="match status" value="1"/>
</dbReference>
<evidence type="ECO:0000256" key="1">
    <source>
        <dbReference type="ARBA" id="ARBA00022573"/>
    </source>
</evidence>
<comment type="similarity">
    <text evidence="5">Belongs to the CbiD family.</text>
</comment>
<evidence type="ECO:0000256" key="4">
    <source>
        <dbReference type="ARBA" id="ARBA00022691"/>
    </source>
</evidence>
<reference evidence="6 7" key="1">
    <citation type="journal article" date="2010" name="Stand. Genomic Sci.">
        <title>Complete genome sequence of Methanothermus fervidus type strain (V24S).</title>
        <authorList>
            <person name="Anderson I."/>
            <person name="Djao O.D."/>
            <person name="Misra M."/>
            <person name="Chertkov O."/>
            <person name="Nolan M."/>
            <person name="Lucas S."/>
            <person name="Lapidus A."/>
            <person name="Del Rio T.G."/>
            <person name="Tice H."/>
            <person name="Cheng J.F."/>
            <person name="Tapia R."/>
            <person name="Han C."/>
            <person name="Goodwin L."/>
            <person name="Pitluck S."/>
            <person name="Liolios K."/>
            <person name="Ivanova N."/>
            <person name="Mavromatis K."/>
            <person name="Mikhailova N."/>
            <person name="Pati A."/>
            <person name="Brambilla E."/>
            <person name="Chen A."/>
            <person name="Palaniappan K."/>
            <person name="Land M."/>
            <person name="Hauser L."/>
            <person name="Chang Y.J."/>
            <person name="Jeffries C.D."/>
            <person name="Sikorski J."/>
            <person name="Spring S."/>
            <person name="Rohde M."/>
            <person name="Eichinger K."/>
            <person name="Huber H."/>
            <person name="Wirth R."/>
            <person name="Goker M."/>
            <person name="Detter J.C."/>
            <person name="Woyke T."/>
            <person name="Bristow J."/>
            <person name="Eisen J.A."/>
            <person name="Markowitz V."/>
            <person name="Hugenholtz P."/>
            <person name="Klenk H.P."/>
            <person name="Kyrpides N.C."/>
        </authorList>
    </citation>
    <scope>NUCLEOTIDE SEQUENCE [LARGE SCALE GENOMIC DNA]</scope>
    <source>
        <strain evidence="7">ATCC 43054 / DSM 2088 / JCM 10308 / V24 S</strain>
    </source>
</reference>
<organism evidence="6 7">
    <name type="scientific">Methanothermus fervidus (strain ATCC 43054 / DSM 2088 / JCM 10308 / V24 S)</name>
    <dbReference type="NCBI Taxonomy" id="523846"/>
    <lineage>
        <taxon>Archaea</taxon>
        <taxon>Methanobacteriati</taxon>
        <taxon>Methanobacteriota</taxon>
        <taxon>Methanomada group</taxon>
        <taxon>Methanobacteria</taxon>
        <taxon>Methanobacteriales</taxon>
        <taxon>Methanothermaceae</taxon>
        <taxon>Methanothermus</taxon>
    </lineage>
</organism>
<dbReference type="GO" id="GO:0032259">
    <property type="term" value="P:methylation"/>
    <property type="evidence" value="ECO:0007669"/>
    <property type="project" value="UniProtKB-KW"/>
</dbReference>
<dbReference type="PROSITE" id="PS51257">
    <property type="entry name" value="PROKAR_LIPOPROTEIN"/>
    <property type="match status" value="1"/>
</dbReference>
<protein>
    <recommendedName>
        <fullName evidence="5">Cobalt-precorrin-5B C(1)-methyltransferase</fullName>
        <ecNumber evidence="5">2.1.1.195</ecNumber>
    </recommendedName>
    <alternativeName>
        <fullName evidence="5">Cobalt-precorrin-6A synthase</fullName>
    </alternativeName>
</protein>
<dbReference type="EC" id="2.1.1.195" evidence="5"/>
<dbReference type="PANTHER" id="PTHR35863">
    <property type="entry name" value="COBALT-PRECORRIN-5B C(1)-METHYLTRANSFERASE"/>
    <property type="match status" value="1"/>
</dbReference>
<comment type="catalytic activity">
    <reaction evidence="5">
        <text>Co-precorrin-5B + S-adenosyl-L-methionine = Co-precorrin-6A + S-adenosyl-L-homocysteine</text>
        <dbReference type="Rhea" id="RHEA:26285"/>
        <dbReference type="ChEBI" id="CHEBI:57856"/>
        <dbReference type="ChEBI" id="CHEBI:59789"/>
        <dbReference type="ChEBI" id="CHEBI:60063"/>
        <dbReference type="ChEBI" id="CHEBI:60064"/>
        <dbReference type="EC" id="2.1.1.195"/>
    </reaction>
</comment>
<dbReference type="OrthoDB" id="10423at2157"/>
<dbReference type="GO" id="GO:0019251">
    <property type="term" value="P:anaerobic cobalamin biosynthetic process"/>
    <property type="evidence" value="ECO:0007669"/>
    <property type="project" value="UniProtKB-UniRule"/>
</dbReference>
<keyword evidence="4 5" id="KW-0949">S-adenosyl-L-methionine</keyword>
<dbReference type="EMBL" id="CP002278">
    <property type="protein sequence ID" value="ADP77481.1"/>
    <property type="molecule type" value="Genomic_DNA"/>
</dbReference>
<dbReference type="Proteomes" id="UP000002315">
    <property type="component" value="Chromosome"/>
</dbReference>
<keyword evidence="2 5" id="KW-0489">Methyltransferase</keyword>
<dbReference type="KEGG" id="mfv:Mfer_0682"/>
<dbReference type="InterPro" id="IPR002748">
    <property type="entry name" value="CbiD"/>
</dbReference>
<proteinExistence type="inferred from homology"/>
<dbReference type="SUPFAM" id="SSF111342">
    <property type="entry name" value="CbiD-like"/>
    <property type="match status" value="1"/>
</dbReference>
<dbReference type="HOGENOM" id="CLU_041273_1_0_2"/>